<dbReference type="InterPro" id="IPR052670">
    <property type="entry name" value="UPF0654_domain"/>
</dbReference>
<dbReference type="Proteomes" id="UP001497453">
    <property type="component" value="Chromosome 4"/>
</dbReference>
<gene>
    <name evidence="2" type="ORF">GFSPODELE1_LOCUS6612</name>
</gene>
<dbReference type="Pfam" id="PF10346">
    <property type="entry name" value="Con-6"/>
    <property type="match status" value="3"/>
</dbReference>
<protein>
    <recommendedName>
        <fullName evidence="4">Conidiation-specific protein 6</fullName>
    </recommendedName>
</protein>
<organism evidence="2 3">
    <name type="scientific">Somion occarium</name>
    <dbReference type="NCBI Taxonomy" id="3059160"/>
    <lineage>
        <taxon>Eukaryota</taxon>
        <taxon>Fungi</taxon>
        <taxon>Dikarya</taxon>
        <taxon>Basidiomycota</taxon>
        <taxon>Agaricomycotina</taxon>
        <taxon>Agaricomycetes</taxon>
        <taxon>Polyporales</taxon>
        <taxon>Cerrenaceae</taxon>
        <taxon>Somion</taxon>
    </lineage>
</organism>
<feature type="region of interest" description="Disordered" evidence="1">
    <location>
        <begin position="1"/>
        <end position="63"/>
    </location>
</feature>
<evidence type="ECO:0000313" key="2">
    <source>
        <dbReference type="EMBL" id="CAL1707952.1"/>
    </source>
</evidence>
<reference evidence="3" key="1">
    <citation type="submission" date="2024-04" db="EMBL/GenBank/DDBJ databases">
        <authorList>
            <person name="Shaw F."/>
            <person name="Minotto A."/>
        </authorList>
    </citation>
    <scope>NUCLEOTIDE SEQUENCE [LARGE SCALE GENOMIC DNA]</scope>
</reference>
<feature type="compositionally biased region" description="Basic and acidic residues" evidence="1">
    <location>
        <begin position="26"/>
        <end position="37"/>
    </location>
</feature>
<dbReference type="InterPro" id="IPR018824">
    <property type="entry name" value="Conidiation-specific_6"/>
</dbReference>
<proteinExistence type="predicted"/>
<dbReference type="PANTHER" id="PTHR36576:SF1">
    <property type="entry name" value="UPF0654 PROTEIN C11D3.01C-RELATED"/>
    <property type="match status" value="1"/>
</dbReference>
<feature type="compositionally biased region" description="Polar residues" evidence="1">
    <location>
        <begin position="44"/>
        <end position="54"/>
    </location>
</feature>
<sequence>MASESKDQARMAAGLKASIHNPNVSEEAKQRAAERLESMGTGETLGQHTVSPPSSEHEQSRVLGGYKATLASERASETAKSHAREVLEASGYTVERAHGVSEDEHEKRVIAGYKAALHNPRVSEGAKQHAQEFLKQHGVM</sequence>
<dbReference type="EMBL" id="OZ037947">
    <property type="protein sequence ID" value="CAL1707952.1"/>
    <property type="molecule type" value="Genomic_DNA"/>
</dbReference>
<name>A0ABP1DMM9_9APHY</name>
<dbReference type="PANTHER" id="PTHR36576">
    <property type="entry name" value="UPF0654 PROTEIN C11D3.01C-RELATED"/>
    <property type="match status" value="1"/>
</dbReference>
<evidence type="ECO:0008006" key="4">
    <source>
        <dbReference type="Google" id="ProtNLM"/>
    </source>
</evidence>
<accession>A0ABP1DMM9</accession>
<evidence type="ECO:0000313" key="3">
    <source>
        <dbReference type="Proteomes" id="UP001497453"/>
    </source>
</evidence>
<keyword evidence="3" id="KW-1185">Reference proteome</keyword>
<evidence type="ECO:0000256" key="1">
    <source>
        <dbReference type="SAM" id="MobiDB-lite"/>
    </source>
</evidence>